<dbReference type="Proteomes" id="UP000240357">
    <property type="component" value="Unassembled WGS sequence"/>
</dbReference>
<dbReference type="EMBL" id="PYFT01000002">
    <property type="protein sequence ID" value="PSR51925.1"/>
    <property type="molecule type" value="Genomic_DNA"/>
</dbReference>
<accession>A0A2T2Y8T8</accession>
<comment type="caution">
    <text evidence="2">The sequence shown here is derived from an EMBL/GenBank/DDBJ whole genome shotgun (WGS) entry which is preliminary data.</text>
</comment>
<evidence type="ECO:0000313" key="3">
    <source>
        <dbReference type="Proteomes" id="UP000240357"/>
    </source>
</evidence>
<name>A0A2T2Y8T8_9BACT</name>
<proteinExistence type="predicted"/>
<feature type="signal peptide" evidence="1">
    <location>
        <begin position="1"/>
        <end position="20"/>
    </location>
</feature>
<organism evidence="2 3">
    <name type="scientific">Adhaeribacter arboris</name>
    <dbReference type="NCBI Taxonomy" id="2072846"/>
    <lineage>
        <taxon>Bacteria</taxon>
        <taxon>Pseudomonadati</taxon>
        <taxon>Bacteroidota</taxon>
        <taxon>Cytophagia</taxon>
        <taxon>Cytophagales</taxon>
        <taxon>Hymenobacteraceae</taxon>
        <taxon>Adhaeribacter</taxon>
    </lineage>
</organism>
<evidence type="ECO:0000313" key="2">
    <source>
        <dbReference type="EMBL" id="PSR51925.1"/>
    </source>
</evidence>
<evidence type="ECO:0000256" key="1">
    <source>
        <dbReference type="SAM" id="SignalP"/>
    </source>
</evidence>
<dbReference type="OrthoDB" id="849632at2"/>
<dbReference type="AlphaFoldDB" id="A0A2T2Y8T8"/>
<keyword evidence="3" id="KW-1185">Reference proteome</keyword>
<evidence type="ECO:0008006" key="4">
    <source>
        <dbReference type="Google" id="ProtNLM"/>
    </source>
</evidence>
<dbReference type="RefSeq" id="WP_106933746.1">
    <property type="nucleotide sequence ID" value="NZ_PYFT01000002.1"/>
</dbReference>
<reference evidence="2 3" key="1">
    <citation type="submission" date="2018-03" db="EMBL/GenBank/DDBJ databases">
        <title>Adhaeribacter sp. HMF7605 Genome sequencing and assembly.</title>
        <authorList>
            <person name="Kang H."/>
            <person name="Kang J."/>
            <person name="Cha I."/>
            <person name="Kim H."/>
            <person name="Joh K."/>
        </authorList>
    </citation>
    <scope>NUCLEOTIDE SEQUENCE [LARGE SCALE GENOMIC DNA]</scope>
    <source>
        <strain evidence="2 3">HMF7605</strain>
    </source>
</reference>
<gene>
    <name evidence="2" type="ORF">AHMF7605_28875</name>
</gene>
<feature type="chain" id="PRO_5015724196" description="TolC family protein" evidence="1">
    <location>
        <begin position="21"/>
        <end position="206"/>
    </location>
</feature>
<keyword evidence="1" id="KW-0732">Signal</keyword>
<sequence>MKKPLLLAPVLLLSLVEALGQTPPVPVKSPNTRYQLEREVITRWNKFNPKWYFILFHNKYRKGPDRRNMKQLLPIMAALRLNTADTEQEDENVTEIRDQELFKMADRSLNKSWFLLYENKINGLNNRIARLNAEAITAGVGLDVLLALKGEQERINADIQLTKEAYQDDAKKAERFRVALEDLSTLRGYYLRIISLFQTSKNFPKK</sequence>
<protein>
    <recommendedName>
        <fullName evidence="4">TolC family protein</fullName>
    </recommendedName>
</protein>